<feature type="domain" description="ABC transporter" evidence="17">
    <location>
        <begin position="15"/>
        <end position="269"/>
    </location>
</feature>
<keyword evidence="6" id="KW-0677">Repeat</keyword>
<organism evidence="18 19">
    <name type="scientific">Scandinavium goeteborgense</name>
    <dbReference type="NCBI Taxonomy" id="1851514"/>
    <lineage>
        <taxon>Bacteria</taxon>
        <taxon>Pseudomonadati</taxon>
        <taxon>Pseudomonadota</taxon>
        <taxon>Gammaproteobacteria</taxon>
        <taxon>Enterobacterales</taxon>
        <taxon>Enterobacteriaceae</taxon>
        <taxon>Scandinavium</taxon>
    </lineage>
</organism>
<dbReference type="PANTHER" id="PTHR43776">
    <property type="entry name" value="TRANSPORT ATP-BINDING PROTEIN"/>
    <property type="match status" value="1"/>
</dbReference>
<dbReference type="RefSeq" id="WP_133460197.1">
    <property type="nucleotide sequence ID" value="NZ_SNVX01000001.1"/>
</dbReference>
<evidence type="ECO:0000256" key="9">
    <source>
        <dbReference type="ARBA" id="ARBA00022840"/>
    </source>
</evidence>
<protein>
    <recommendedName>
        <fullName evidence="15">Glutathione import ATP-binding protein GsiA</fullName>
        <ecNumber evidence="14">7.4.2.10</ecNumber>
    </recommendedName>
</protein>
<dbReference type="GO" id="GO:0055085">
    <property type="term" value="P:transmembrane transport"/>
    <property type="evidence" value="ECO:0007669"/>
    <property type="project" value="UniProtKB-ARBA"/>
</dbReference>
<gene>
    <name evidence="18" type="ORF">EC847_101704</name>
</gene>
<evidence type="ECO:0000313" key="19">
    <source>
        <dbReference type="Proteomes" id="UP000295530"/>
    </source>
</evidence>
<evidence type="ECO:0000256" key="4">
    <source>
        <dbReference type="ARBA" id="ARBA00022475"/>
    </source>
</evidence>
<evidence type="ECO:0000256" key="3">
    <source>
        <dbReference type="ARBA" id="ARBA00022448"/>
    </source>
</evidence>
<dbReference type="InterPro" id="IPR003593">
    <property type="entry name" value="AAA+_ATPase"/>
</dbReference>
<keyword evidence="10" id="KW-1278">Translocase</keyword>
<proteinExistence type="inferred from homology"/>
<evidence type="ECO:0000256" key="2">
    <source>
        <dbReference type="ARBA" id="ARBA00011469"/>
    </source>
</evidence>
<dbReference type="InterPro" id="IPR017871">
    <property type="entry name" value="ABC_transporter-like_CS"/>
</dbReference>
<keyword evidence="8" id="KW-0378">Hydrolase</keyword>
<evidence type="ECO:0000256" key="15">
    <source>
        <dbReference type="ARBA" id="ARBA00041187"/>
    </source>
</evidence>
<dbReference type="GO" id="GO:0005886">
    <property type="term" value="C:plasma membrane"/>
    <property type="evidence" value="ECO:0007669"/>
    <property type="project" value="UniProtKB-SubCell"/>
</dbReference>
<dbReference type="SUPFAM" id="SSF52540">
    <property type="entry name" value="P-loop containing nucleoside triphosphate hydrolases"/>
    <property type="match status" value="2"/>
</dbReference>
<keyword evidence="19" id="KW-1185">Reference proteome</keyword>
<evidence type="ECO:0000256" key="5">
    <source>
        <dbReference type="ARBA" id="ARBA00022519"/>
    </source>
</evidence>
<evidence type="ECO:0000256" key="7">
    <source>
        <dbReference type="ARBA" id="ARBA00022741"/>
    </source>
</evidence>
<comment type="function">
    <text evidence="12">Part of the ABC transporter complex GsiABCD involved in glutathione import. Responsible for energy coupling to the transport system.</text>
</comment>
<dbReference type="InterPro" id="IPR027417">
    <property type="entry name" value="P-loop_NTPase"/>
</dbReference>
<dbReference type="InterPro" id="IPR003439">
    <property type="entry name" value="ABC_transporter-like_ATP-bd"/>
</dbReference>
<dbReference type="EC" id="7.4.2.10" evidence="14"/>
<dbReference type="PROSITE" id="PS50893">
    <property type="entry name" value="ABC_TRANSPORTER_2"/>
    <property type="match status" value="2"/>
</dbReference>
<dbReference type="GO" id="GO:0016887">
    <property type="term" value="F:ATP hydrolysis activity"/>
    <property type="evidence" value="ECO:0007669"/>
    <property type="project" value="InterPro"/>
</dbReference>
<dbReference type="EMBL" id="SNVX01000001">
    <property type="protein sequence ID" value="TDN64769.1"/>
    <property type="molecule type" value="Genomic_DNA"/>
</dbReference>
<dbReference type="GO" id="GO:0005524">
    <property type="term" value="F:ATP binding"/>
    <property type="evidence" value="ECO:0007669"/>
    <property type="project" value="UniProtKB-KW"/>
</dbReference>
<evidence type="ECO:0000256" key="10">
    <source>
        <dbReference type="ARBA" id="ARBA00022967"/>
    </source>
</evidence>
<evidence type="ECO:0000256" key="1">
    <source>
        <dbReference type="ARBA" id="ARBA00004417"/>
    </source>
</evidence>
<comment type="similarity">
    <text evidence="13">Belongs to the ABC transporter superfamily. Glutathione importer (TC 3.A.1.5.11) family.</text>
</comment>
<comment type="subcellular location">
    <subcellularLocation>
        <location evidence="1">Cell inner membrane</location>
        <topology evidence="1">Peripheral membrane protein</topology>
    </subcellularLocation>
</comment>
<keyword evidence="5" id="KW-0997">Cell inner membrane</keyword>
<dbReference type="Proteomes" id="UP000295530">
    <property type="component" value="Unassembled WGS sequence"/>
</dbReference>
<dbReference type="NCBIfam" id="NF007739">
    <property type="entry name" value="PRK10419.1"/>
    <property type="match status" value="2"/>
</dbReference>
<evidence type="ECO:0000256" key="11">
    <source>
        <dbReference type="ARBA" id="ARBA00023136"/>
    </source>
</evidence>
<dbReference type="PROSITE" id="PS00211">
    <property type="entry name" value="ABC_TRANSPORTER_1"/>
    <property type="match status" value="2"/>
</dbReference>
<dbReference type="FunFam" id="3.40.50.300:FF:000016">
    <property type="entry name" value="Oligopeptide ABC transporter ATP-binding component"/>
    <property type="match status" value="2"/>
</dbReference>
<keyword evidence="3" id="KW-0813">Transport</keyword>
<dbReference type="NCBIfam" id="NF008453">
    <property type="entry name" value="PRK11308.1"/>
    <property type="match status" value="2"/>
</dbReference>
<reference evidence="18 19" key="1">
    <citation type="submission" date="2019-03" db="EMBL/GenBank/DDBJ databases">
        <title>Genomic analyses of the natural microbiome of Caenorhabditis elegans.</title>
        <authorList>
            <person name="Samuel B."/>
        </authorList>
    </citation>
    <scope>NUCLEOTIDE SEQUENCE [LARGE SCALE GENOMIC DNA]</scope>
    <source>
        <strain evidence="18 19">BIGb0156</strain>
    </source>
</reference>
<dbReference type="InterPro" id="IPR013563">
    <property type="entry name" value="Oligopep_ABC_C"/>
</dbReference>
<feature type="domain" description="ABC transporter" evidence="17">
    <location>
        <begin position="309"/>
        <end position="559"/>
    </location>
</feature>
<evidence type="ECO:0000256" key="13">
    <source>
        <dbReference type="ARBA" id="ARBA00038416"/>
    </source>
</evidence>
<evidence type="ECO:0000256" key="14">
    <source>
        <dbReference type="ARBA" id="ARBA00039050"/>
    </source>
</evidence>
<comment type="subunit">
    <text evidence="2">The complex is composed of two ATP-binding proteins (GsiA), two transmembrane proteins (GsiC and GsiD) and a solute-binding protein (GsiB).</text>
</comment>
<dbReference type="PANTHER" id="PTHR43776:SF15">
    <property type="entry name" value="GLUTATHIONE IMPORT ATP-BINDING PROTEIN GSIA"/>
    <property type="match status" value="1"/>
</dbReference>
<keyword evidence="4" id="KW-1003">Cell membrane</keyword>
<evidence type="ECO:0000256" key="12">
    <source>
        <dbReference type="ARBA" id="ARBA00037530"/>
    </source>
</evidence>
<evidence type="ECO:0000259" key="17">
    <source>
        <dbReference type="PROSITE" id="PS50893"/>
    </source>
</evidence>
<dbReference type="CDD" id="cd03257">
    <property type="entry name" value="ABC_NikE_OppD_transporters"/>
    <property type="match status" value="2"/>
</dbReference>
<evidence type="ECO:0000256" key="8">
    <source>
        <dbReference type="ARBA" id="ARBA00022801"/>
    </source>
</evidence>
<evidence type="ECO:0000256" key="6">
    <source>
        <dbReference type="ARBA" id="ARBA00022737"/>
    </source>
</evidence>
<keyword evidence="7" id="KW-0547">Nucleotide-binding</keyword>
<sequence length="618" mass="68673">MPHSHEIDPSEVLVVRDLNITFQQERQSVQAVKHLSFSLKRGETLAIVGESGSGKSVTALALMRLLEQSGGEVNSETLMLRRRNREVIDVPAQSASQMRRVRGADIAMIFQEPMTSLNPVFTVGEQIAESIRLHQGLGRDDALKAAKKMLDQVRIPEAETILARYPHQLSGGMRQRVMIAMALSCRPAVLIADEPTTALDVTIQAQILQLIDVLQKEMEMGVIFITHDMGVVADIADRVLVMYRGEAVETGSVEQIFHAPQHPYTQALLSAVPRLGAMRGSALPRSFPLLNTDAIPAEQDTVVPGEPILQVRDLVTRFPLRSGILNRVTREVHAVEKVSFDLWPGETLALVGESGSGKSTTGRALLRLVASQSGNITFNGKRIDTLPDSQLQPLRRDIQFIFQDPWASLDPRQTIGYSILEPLRVHNMMPEADAQRRVAWLLERVGLQPEHAWRYPHEFSGGQRQRICIARALALNPKVVIADEAVSALDVSIRAQIINLLLDLQREMGMAYLFISHDMAVVERISHRVAVMYRGRIVEIGPRNAVFENPQHPYTRKLMAAVPVADPTHHRPQRVLLSDEMPGNIYPRGEEIASVPLVQVSPGHFVARDETPSALSRL</sequence>
<dbReference type="SMART" id="SM00382">
    <property type="entry name" value="AAA"/>
    <property type="match status" value="2"/>
</dbReference>
<comment type="caution">
    <text evidence="18">The sequence shown here is derived from an EMBL/GenBank/DDBJ whole genome shotgun (WGS) entry which is preliminary data.</text>
</comment>
<evidence type="ECO:0000313" key="18">
    <source>
        <dbReference type="EMBL" id="TDN64769.1"/>
    </source>
</evidence>
<dbReference type="GO" id="GO:0015833">
    <property type="term" value="P:peptide transport"/>
    <property type="evidence" value="ECO:0007669"/>
    <property type="project" value="InterPro"/>
</dbReference>
<comment type="catalytic activity">
    <reaction evidence="16">
        <text>glutathione(out) + ATP + H2O = glutathione(in) + ADP + phosphate + H(+)</text>
        <dbReference type="Rhea" id="RHEA:29791"/>
        <dbReference type="ChEBI" id="CHEBI:15377"/>
        <dbReference type="ChEBI" id="CHEBI:15378"/>
        <dbReference type="ChEBI" id="CHEBI:30616"/>
        <dbReference type="ChEBI" id="CHEBI:43474"/>
        <dbReference type="ChEBI" id="CHEBI:57925"/>
        <dbReference type="ChEBI" id="CHEBI:456216"/>
        <dbReference type="EC" id="7.4.2.10"/>
    </reaction>
</comment>
<dbReference type="OrthoDB" id="9784450at2"/>
<dbReference type="Pfam" id="PF00005">
    <property type="entry name" value="ABC_tran"/>
    <property type="match status" value="2"/>
</dbReference>
<accession>A0A4R6EYB7</accession>
<evidence type="ECO:0000256" key="16">
    <source>
        <dbReference type="ARBA" id="ARBA00047640"/>
    </source>
</evidence>
<keyword evidence="11" id="KW-0472">Membrane</keyword>
<dbReference type="Pfam" id="PF08352">
    <property type="entry name" value="oligo_HPY"/>
    <property type="match status" value="2"/>
</dbReference>
<dbReference type="InterPro" id="IPR050319">
    <property type="entry name" value="ABC_transp_ATP-bind"/>
</dbReference>
<dbReference type="AlphaFoldDB" id="A0A4R6EYB7"/>
<dbReference type="NCBIfam" id="NF007613">
    <property type="entry name" value="PRK10261.1"/>
    <property type="match status" value="1"/>
</dbReference>
<name>A0A4R6EYB7_SCAGO</name>
<keyword evidence="9 18" id="KW-0067">ATP-binding</keyword>
<dbReference type="Gene3D" id="3.40.50.300">
    <property type="entry name" value="P-loop containing nucleotide triphosphate hydrolases"/>
    <property type="match status" value="2"/>
</dbReference>